<evidence type="ECO:0000313" key="3">
    <source>
        <dbReference type="Proteomes" id="UP000296883"/>
    </source>
</evidence>
<sequence>MSLAEELNQLKNESFDVWFERWFEKMNLQERLKVSAKQGYSGYMIDVDSRYSNDEYAQRRLRDKRTVKKLESKLPGVNIRVETVRRYKLFGRDVVRNIHEIHFEW</sequence>
<protein>
    <submittedName>
        <fullName evidence="2">Uncharacterized protein</fullName>
    </submittedName>
</protein>
<reference evidence="2 4" key="1">
    <citation type="submission" date="2019-03" db="EMBL/GenBank/DDBJ databases">
        <title>Vagococcus sp. was isolated fron gut of Carduelis flavirostris.</title>
        <authorList>
            <person name="Ge Y."/>
        </authorList>
    </citation>
    <scope>NUCLEOTIDE SEQUENCE [LARGE SCALE GENOMIC DNA]</scope>
    <source>
        <strain evidence="2 4">CF-210</strain>
    </source>
</reference>
<name>A0AAJ5EG99_9ENTE</name>
<keyword evidence="3" id="KW-1185">Reference proteome</keyword>
<dbReference type="EMBL" id="CP038865">
    <property type="protein sequence ID" value="QCA28241.1"/>
    <property type="molecule type" value="Genomic_DNA"/>
</dbReference>
<dbReference type="Proteomes" id="UP000296883">
    <property type="component" value="Chromosome"/>
</dbReference>
<accession>A0AAJ5EG99</accession>
<dbReference type="EMBL" id="SRHU01000018">
    <property type="protein sequence ID" value="TFZ41896.1"/>
    <property type="molecule type" value="Genomic_DNA"/>
</dbReference>
<evidence type="ECO:0000313" key="4">
    <source>
        <dbReference type="Proteomes" id="UP000297725"/>
    </source>
</evidence>
<dbReference type="AlphaFoldDB" id="A0AAJ5EG99"/>
<gene>
    <name evidence="2" type="ORF">E4031_04690</name>
    <name evidence="1" type="ORF">E4Z98_02510</name>
</gene>
<evidence type="ECO:0000313" key="1">
    <source>
        <dbReference type="EMBL" id="QCA28241.1"/>
    </source>
</evidence>
<reference evidence="1 3" key="2">
    <citation type="journal article" date="2020" name="Int. J. Syst. Evol. Microbiol.">
        <title>Vagococcus xieshaowenii sp. nov., isolated from snow finch (Montifringilla taczanowskii) cloacal content.</title>
        <authorList>
            <person name="Ge Y."/>
            <person name="Yang J."/>
            <person name="Lai X.H."/>
            <person name="Zhang G."/>
            <person name="Jin D."/>
            <person name="Lu S."/>
            <person name="Wang B."/>
            <person name="Huang Y."/>
            <person name="Huang Y."/>
            <person name="Ren Z."/>
            <person name="Zhang X."/>
            <person name="Xu J."/>
        </authorList>
    </citation>
    <scope>NUCLEOTIDE SEQUENCE [LARGE SCALE GENOMIC DNA]</scope>
    <source>
        <strain evidence="3">personal::cf-49</strain>
        <strain evidence="1">Personal::cf-49</strain>
    </source>
</reference>
<organism evidence="2 4">
    <name type="scientific">Vagococcus xieshaowenii</name>
    <dbReference type="NCBI Taxonomy" id="2562451"/>
    <lineage>
        <taxon>Bacteria</taxon>
        <taxon>Bacillati</taxon>
        <taxon>Bacillota</taxon>
        <taxon>Bacilli</taxon>
        <taxon>Lactobacillales</taxon>
        <taxon>Enterococcaceae</taxon>
        <taxon>Vagococcus</taxon>
    </lineage>
</organism>
<dbReference type="Proteomes" id="UP000297725">
    <property type="component" value="Unassembled WGS sequence"/>
</dbReference>
<proteinExistence type="predicted"/>
<evidence type="ECO:0000313" key="2">
    <source>
        <dbReference type="EMBL" id="TFZ41896.1"/>
    </source>
</evidence>
<dbReference type="RefSeq" id="WP_135254284.1">
    <property type="nucleotide sequence ID" value="NZ_CP038865.1"/>
</dbReference>